<proteinExistence type="predicted"/>
<dbReference type="PANTHER" id="PTHR46740:SF2">
    <property type="entry name" value="PROTEIN DYAD"/>
    <property type="match status" value="1"/>
</dbReference>
<organism evidence="4 5">
    <name type="scientific">Saponaria officinalis</name>
    <name type="common">Common soapwort</name>
    <name type="synonym">Lychnis saponaria</name>
    <dbReference type="NCBI Taxonomy" id="3572"/>
    <lineage>
        <taxon>Eukaryota</taxon>
        <taxon>Viridiplantae</taxon>
        <taxon>Streptophyta</taxon>
        <taxon>Embryophyta</taxon>
        <taxon>Tracheophyta</taxon>
        <taxon>Spermatophyta</taxon>
        <taxon>Magnoliopsida</taxon>
        <taxon>eudicotyledons</taxon>
        <taxon>Gunneridae</taxon>
        <taxon>Pentapetalae</taxon>
        <taxon>Caryophyllales</taxon>
        <taxon>Caryophyllaceae</taxon>
        <taxon>Caryophylleae</taxon>
        <taxon>Saponaria</taxon>
    </lineage>
</organism>
<gene>
    <name evidence="4" type="ORF">RND81_01G226600</name>
</gene>
<keyword evidence="5" id="KW-1185">Reference proteome</keyword>
<feature type="region of interest" description="Disordered" evidence="2">
    <location>
        <begin position="584"/>
        <end position="609"/>
    </location>
</feature>
<feature type="compositionally biased region" description="Acidic residues" evidence="2">
    <location>
        <begin position="546"/>
        <end position="559"/>
    </location>
</feature>
<reference evidence="4 5" key="1">
    <citation type="submission" date="2024-03" db="EMBL/GenBank/DDBJ databases">
        <title>WGS assembly of Saponaria officinalis var. Norfolk2.</title>
        <authorList>
            <person name="Jenkins J."/>
            <person name="Shu S."/>
            <person name="Grimwood J."/>
            <person name="Barry K."/>
            <person name="Goodstein D."/>
            <person name="Schmutz J."/>
            <person name="Leebens-Mack J."/>
            <person name="Osbourn A."/>
        </authorList>
    </citation>
    <scope>NUCLEOTIDE SEQUENCE [LARGE SCALE GENOMIC DNA]</scope>
    <source>
        <strain evidence="5">cv. Norfolk2</strain>
        <strain evidence="4">JIC</strain>
        <tissue evidence="4">Leaf</tissue>
    </source>
</reference>
<feature type="coiled-coil region" evidence="1">
    <location>
        <begin position="485"/>
        <end position="519"/>
    </location>
</feature>
<evidence type="ECO:0000313" key="5">
    <source>
        <dbReference type="Proteomes" id="UP001443914"/>
    </source>
</evidence>
<dbReference type="Proteomes" id="UP001443914">
    <property type="component" value="Unassembled WGS sequence"/>
</dbReference>
<feature type="domain" description="PTC1-like winged helix-turn-helix" evidence="3">
    <location>
        <begin position="300"/>
        <end position="383"/>
    </location>
</feature>
<evidence type="ECO:0000259" key="3">
    <source>
        <dbReference type="Pfam" id="PF25874"/>
    </source>
</evidence>
<dbReference type="Pfam" id="PF25874">
    <property type="entry name" value="WHD_plant_repro"/>
    <property type="match status" value="1"/>
</dbReference>
<feature type="region of interest" description="Disordered" evidence="2">
    <location>
        <begin position="535"/>
        <end position="571"/>
    </location>
</feature>
<comment type="caution">
    <text evidence="4">The sequence shown here is derived from an EMBL/GenBank/DDBJ whole genome shotgun (WGS) entry which is preliminary data.</text>
</comment>
<dbReference type="EMBL" id="JBDFQZ010000001">
    <property type="protein sequence ID" value="KAK9758391.1"/>
    <property type="molecule type" value="Genomic_DNA"/>
</dbReference>
<dbReference type="PANTHER" id="PTHR46740">
    <property type="entry name" value="PROTEIN DYAD"/>
    <property type="match status" value="1"/>
</dbReference>
<evidence type="ECO:0000256" key="2">
    <source>
        <dbReference type="SAM" id="MobiDB-lite"/>
    </source>
</evidence>
<dbReference type="GO" id="GO:0051177">
    <property type="term" value="P:meiotic sister chromatid cohesion"/>
    <property type="evidence" value="ECO:0007669"/>
    <property type="project" value="InterPro"/>
</dbReference>
<name>A0AAW1NBX1_SAPOF</name>
<sequence length="609" mass="68182">MSTERLRESVLGVVGDAAQNCPLPRRILILPRPTPRDIEAGSFYEINHSKLPADAPPVLYSLRAVMVTAKTEQNVTIRYPSIQSLQAFFGKADRLAIRSTLYPATDEKYIMGHKLAVQLLAHQIPSREFVEHRHSKSFWLIKFFKSQQLGLAAAASSSSMNGTPASAAADSSSKNGTCFSTLQRSGISWGSRQIQLVQSSCAAAATRSDDVDDAMSAPAHKADNNHNIVKEEEIHEVEVKLEETPEIKVKDIIQYSRKRKHGRPGRPQYNKKKFKGNPKPKALEIIPKVEVNKGGDRVDRWSATRYEAAVKELVEVLKANKAFYGHPISRTALRTEARKRIGDTGLLDHLLKHLAGKVVPSGGGERLRRRCDASGKMEYWLESADLVNIRKEAGVSDPYWTPPPGWKRGDSISVHNCVCCKEVRLLKDELHNLRWKLTELKCEDEKHQVTTVLLPESASPSGRLSTASLNVTNSKESYELLVKKKSVVEEQLHKMSKALKELEEEMKKLSSKTEAEANRKPPMISYSKSWTAEEMNQMNRNSTEETSQETSDDEEEDFEREGQVTKMLRPIRLRACRLPNMTSHAANCSREDLVDVTPPSASPHSTTTS</sequence>
<protein>
    <recommendedName>
        <fullName evidence="3">PTC1-like winged helix-turn-helix domain-containing protein</fullName>
    </recommendedName>
</protein>
<keyword evidence="1" id="KW-0175">Coiled coil</keyword>
<evidence type="ECO:0000313" key="4">
    <source>
        <dbReference type="EMBL" id="KAK9758391.1"/>
    </source>
</evidence>
<feature type="compositionally biased region" description="Low complexity" evidence="2">
    <location>
        <begin position="597"/>
        <end position="609"/>
    </location>
</feature>
<dbReference type="InterPro" id="IPR044221">
    <property type="entry name" value="DYAD/AMEIOTIC1"/>
</dbReference>
<dbReference type="InterPro" id="IPR059080">
    <property type="entry name" value="WHD_PTC1"/>
</dbReference>
<dbReference type="GO" id="GO:0007131">
    <property type="term" value="P:reciprocal meiotic recombination"/>
    <property type="evidence" value="ECO:0007669"/>
    <property type="project" value="InterPro"/>
</dbReference>
<dbReference type="EMBL" id="JBDFQZ010000001">
    <property type="protein sequence ID" value="KAK9758392.1"/>
    <property type="molecule type" value="Genomic_DNA"/>
</dbReference>
<accession>A0AAW1NBX1</accession>
<dbReference type="AlphaFoldDB" id="A0AAW1NBX1"/>
<feature type="region of interest" description="Disordered" evidence="2">
    <location>
        <begin position="256"/>
        <end position="277"/>
    </location>
</feature>
<evidence type="ECO:0000256" key="1">
    <source>
        <dbReference type="SAM" id="Coils"/>
    </source>
</evidence>